<comment type="caution">
    <text evidence="1">The sequence shown here is derived from an EMBL/GenBank/DDBJ whole genome shotgun (WGS) entry which is preliminary data.</text>
</comment>
<dbReference type="Proteomes" id="UP000646749">
    <property type="component" value="Unassembled WGS sequence"/>
</dbReference>
<gene>
    <name evidence="1" type="ORF">Pen02_18750</name>
</gene>
<accession>A0ABQ4DWV3</accession>
<reference evidence="1 2" key="1">
    <citation type="submission" date="2021-01" db="EMBL/GenBank/DDBJ databases">
        <title>Whole genome shotgun sequence of Plantactinospora endophytica NBRC 110450.</title>
        <authorList>
            <person name="Komaki H."/>
            <person name="Tamura T."/>
        </authorList>
    </citation>
    <scope>NUCLEOTIDE SEQUENCE [LARGE SCALE GENOMIC DNA]</scope>
    <source>
        <strain evidence="1 2">NBRC 110450</strain>
    </source>
</reference>
<organism evidence="1 2">
    <name type="scientific">Plantactinospora endophytica</name>
    <dbReference type="NCBI Taxonomy" id="673535"/>
    <lineage>
        <taxon>Bacteria</taxon>
        <taxon>Bacillati</taxon>
        <taxon>Actinomycetota</taxon>
        <taxon>Actinomycetes</taxon>
        <taxon>Micromonosporales</taxon>
        <taxon>Micromonosporaceae</taxon>
        <taxon>Plantactinospora</taxon>
    </lineage>
</organism>
<dbReference type="Pfam" id="PF19953">
    <property type="entry name" value="EACC1"/>
    <property type="match status" value="1"/>
</dbReference>
<dbReference type="RefSeq" id="WP_203865545.1">
    <property type="nucleotide sequence ID" value="NZ_BONW01000007.1"/>
</dbReference>
<dbReference type="InterPro" id="IPR045428">
    <property type="entry name" value="EACC1"/>
</dbReference>
<proteinExistence type="predicted"/>
<sequence length="118" mass="12786">MDIAITTTGNDLVLESLFRWLRETDEVARAANLEMSQSANIGRMGALEIINVTLTNTIAFSAVVMSYAAWRKAHGEMAEVTFDINGVSVTVNNASPDTVQRLLALAEQRATGEAVRSD</sequence>
<protein>
    <submittedName>
        <fullName evidence="1">Uncharacterized protein</fullName>
    </submittedName>
</protein>
<evidence type="ECO:0000313" key="1">
    <source>
        <dbReference type="EMBL" id="GIG86939.1"/>
    </source>
</evidence>
<dbReference type="EMBL" id="BONW01000007">
    <property type="protein sequence ID" value="GIG86939.1"/>
    <property type="molecule type" value="Genomic_DNA"/>
</dbReference>
<evidence type="ECO:0000313" key="2">
    <source>
        <dbReference type="Proteomes" id="UP000646749"/>
    </source>
</evidence>
<name>A0ABQ4DWV3_9ACTN</name>
<keyword evidence="2" id="KW-1185">Reference proteome</keyword>